<evidence type="ECO:0000256" key="3">
    <source>
        <dbReference type="ARBA" id="ARBA00020170"/>
    </source>
</evidence>
<feature type="domain" description="RecF/RecN/SMC N-terminal" evidence="15">
    <location>
        <begin position="2"/>
        <end position="394"/>
    </location>
</feature>
<evidence type="ECO:0000256" key="2">
    <source>
        <dbReference type="ARBA" id="ARBA00008016"/>
    </source>
</evidence>
<dbReference type="GO" id="GO:0005737">
    <property type="term" value="C:cytoplasm"/>
    <property type="evidence" value="ECO:0007669"/>
    <property type="project" value="UniProtKB-SubCell"/>
</dbReference>
<dbReference type="InterPro" id="IPR027417">
    <property type="entry name" value="P-loop_NTPase"/>
</dbReference>
<evidence type="ECO:0000256" key="7">
    <source>
        <dbReference type="ARBA" id="ARBA00022763"/>
    </source>
</evidence>
<feature type="binding site" evidence="13">
    <location>
        <begin position="30"/>
        <end position="37"/>
    </location>
    <ligand>
        <name>ATP</name>
        <dbReference type="ChEBI" id="CHEBI:30616"/>
    </ligand>
</feature>
<dbReference type="NCBIfam" id="TIGR00611">
    <property type="entry name" value="recf"/>
    <property type="match status" value="1"/>
</dbReference>
<dbReference type="InterPro" id="IPR003395">
    <property type="entry name" value="RecF/RecN/SMC_N"/>
</dbReference>
<dbReference type="RefSeq" id="WP_154727679.1">
    <property type="nucleotide sequence ID" value="NZ_SZYE01000001.1"/>
</dbReference>
<dbReference type="GO" id="GO:0005524">
    <property type="term" value="F:ATP binding"/>
    <property type="evidence" value="ECO:0007669"/>
    <property type="project" value="UniProtKB-UniRule"/>
</dbReference>
<evidence type="ECO:0000313" key="17">
    <source>
        <dbReference type="Proteomes" id="UP000308121"/>
    </source>
</evidence>
<dbReference type="InterPro" id="IPR018078">
    <property type="entry name" value="DNA-binding_RecF_CS"/>
</dbReference>
<dbReference type="SUPFAM" id="SSF52540">
    <property type="entry name" value="P-loop containing nucleoside triphosphate hydrolases"/>
    <property type="match status" value="1"/>
</dbReference>
<evidence type="ECO:0000256" key="5">
    <source>
        <dbReference type="ARBA" id="ARBA00022705"/>
    </source>
</evidence>
<sequence>MYVSHLSLTDFRSYHQVDLTFEPGISALVGPNGQGKTNLVEAIGYVSTFSSHRVPTDAPLVRAGASAAVVRSRIVRAQDDGSERALVIEAQLGSGRSNRVKLNGAPSRARDVVGALRSVLFAPEDLALVKGDPDGRRRFVDELAVQVTPRLAGVFSEYDRVVKQRTALLKSAAGFRGSRSNLDLSTLDVWDAKLAELGAHVIVARQAVVAALDPYVGDAYERVSDGQGAARIGYRSSLAAALAGADAERDTLPPVAGPAQPGADSATPARAVEAQMLEALARVRPKELERGVCLVGPHRDDLVLTLGELPAKGYASHGESWSVALALRLASYELLTHGPQSGTTEDAAQLWVADSGPDGEPVLMLDDVFAELDARRRERLAEMVAGARQVFVTAAVPGDVPGRLAGSRYDVLASEVARVA</sequence>
<reference evidence="16 17" key="1">
    <citation type="submission" date="2019-05" db="EMBL/GenBank/DDBJ databases">
        <title>Genome sequence of Cellulomonas hominis strain CS1.</title>
        <authorList>
            <person name="Belmont J."/>
            <person name="Maclea K.S."/>
        </authorList>
    </citation>
    <scope>NUCLEOTIDE SEQUENCE [LARGE SCALE GENOMIC DNA]</scope>
    <source>
        <strain evidence="16 17">CS1</strain>
    </source>
</reference>
<keyword evidence="11 13" id="KW-0742">SOS response</keyword>
<evidence type="ECO:0000313" key="16">
    <source>
        <dbReference type="EMBL" id="TKR27454.1"/>
    </source>
</evidence>
<keyword evidence="7 13" id="KW-0227">DNA damage</keyword>
<dbReference type="PANTHER" id="PTHR32182:SF0">
    <property type="entry name" value="DNA REPLICATION AND REPAIR PROTEIN RECF"/>
    <property type="match status" value="1"/>
</dbReference>
<dbReference type="PROSITE" id="PS00617">
    <property type="entry name" value="RECF_1"/>
    <property type="match status" value="1"/>
</dbReference>
<dbReference type="PANTHER" id="PTHR32182">
    <property type="entry name" value="DNA REPLICATION AND REPAIR PROTEIN RECF"/>
    <property type="match status" value="1"/>
</dbReference>
<dbReference type="AlphaFoldDB" id="A0A7Z8K3T7"/>
<evidence type="ECO:0000256" key="1">
    <source>
        <dbReference type="ARBA" id="ARBA00004496"/>
    </source>
</evidence>
<organism evidence="16 17">
    <name type="scientific">Cellulomonas hominis</name>
    <dbReference type="NCBI Taxonomy" id="156981"/>
    <lineage>
        <taxon>Bacteria</taxon>
        <taxon>Bacillati</taxon>
        <taxon>Actinomycetota</taxon>
        <taxon>Actinomycetes</taxon>
        <taxon>Micrococcales</taxon>
        <taxon>Cellulomonadaceae</taxon>
        <taxon>Cellulomonas</taxon>
    </lineage>
</organism>
<proteinExistence type="inferred from homology"/>
<dbReference type="OrthoDB" id="9803889at2"/>
<dbReference type="Gene3D" id="1.20.1050.90">
    <property type="entry name" value="RecF/RecN/SMC, N-terminal domain"/>
    <property type="match status" value="1"/>
</dbReference>
<evidence type="ECO:0000256" key="10">
    <source>
        <dbReference type="ARBA" id="ARBA00023204"/>
    </source>
</evidence>
<accession>A0A7Z8K3T7</accession>
<comment type="function">
    <text evidence="12 13 14">The RecF protein is involved in DNA metabolism; it is required for DNA replication and normal SOS inducibility. RecF binds preferentially to single-stranded, linear DNA. It also seems to bind ATP.</text>
</comment>
<evidence type="ECO:0000256" key="6">
    <source>
        <dbReference type="ARBA" id="ARBA00022741"/>
    </source>
</evidence>
<comment type="subcellular location">
    <subcellularLocation>
        <location evidence="1 13 14">Cytoplasm</location>
    </subcellularLocation>
</comment>
<dbReference type="GO" id="GO:0000731">
    <property type="term" value="P:DNA synthesis involved in DNA repair"/>
    <property type="evidence" value="ECO:0007669"/>
    <property type="project" value="TreeGrafter"/>
</dbReference>
<dbReference type="InterPro" id="IPR042174">
    <property type="entry name" value="RecF_2"/>
</dbReference>
<dbReference type="Gene3D" id="3.40.50.300">
    <property type="entry name" value="P-loop containing nucleotide triphosphate hydrolases"/>
    <property type="match status" value="1"/>
</dbReference>
<keyword evidence="9 13" id="KW-0238">DNA-binding</keyword>
<dbReference type="HAMAP" id="MF_00365">
    <property type="entry name" value="RecF"/>
    <property type="match status" value="1"/>
</dbReference>
<dbReference type="Pfam" id="PF02463">
    <property type="entry name" value="SMC_N"/>
    <property type="match status" value="1"/>
</dbReference>
<keyword evidence="6 13" id="KW-0547">Nucleotide-binding</keyword>
<evidence type="ECO:0000256" key="8">
    <source>
        <dbReference type="ARBA" id="ARBA00022840"/>
    </source>
</evidence>
<gene>
    <name evidence="13 16" type="primary">recF</name>
    <name evidence="16" type="ORF">FA014_00090</name>
</gene>
<dbReference type="InterPro" id="IPR001238">
    <property type="entry name" value="DNA-binding_RecF"/>
</dbReference>
<evidence type="ECO:0000256" key="4">
    <source>
        <dbReference type="ARBA" id="ARBA00022490"/>
    </source>
</evidence>
<keyword evidence="4 13" id="KW-0963">Cytoplasm</keyword>
<keyword evidence="5 13" id="KW-0235">DNA replication</keyword>
<dbReference type="GO" id="GO:0006260">
    <property type="term" value="P:DNA replication"/>
    <property type="evidence" value="ECO:0007669"/>
    <property type="project" value="UniProtKB-UniRule"/>
</dbReference>
<comment type="caution">
    <text evidence="16">The sequence shown here is derived from an EMBL/GenBank/DDBJ whole genome shotgun (WGS) entry which is preliminary data.</text>
</comment>
<evidence type="ECO:0000256" key="13">
    <source>
        <dbReference type="HAMAP-Rule" id="MF_00365"/>
    </source>
</evidence>
<dbReference type="GO" id="GO:0003697">
    <property type="term" value="F:single-stranded DNA binding"/>
    <property type="evidence" value="ECO:0007669"/>
    <property type="project" value="UniProtKB-UniRule"/>
</dbReference>
<dbReference type="PROSITE" id="PS00618">
    <property type="entry name" value="RECF_2"/>
    <property type="match status" value="1"/>
</dbReference>
<dbReference type="Proteomes" id="UP000308121">
    <property type="component" value="Unassembled WGS sequence"/>
</dbReference>
<dbReference type="GO" id="GO:0006302">
    <property type="term" value="P:double-strand break repair"/>
    <property type="evidence" value="ECO:0007669"/>
    <property type="project" value="TreeGrafter"/>
</dbReference>
<evidence type="ECO:0000256" key="14">
    <source>
        <dbReference type="RuleBase" id="RU000578"/>
    </source>
</evidence>
<keyword evidence="8 13" id="KW-0067">ATP-binding</keyword>
<protein>
    <recommendedName>
        <fullName evidence="3 13">DNA replication and repair protein RecF</fullName>
    </recommendedName>
</protein>
<comment type="similarity">
    <text evidence="2 13 14">Belongs to the RecF family.</text>
</comment>
<keyword evidence="10 13" id="KW-0234">DNA repair</keyword>
<evidence type="ECO:0000256" key="11">
    <source>
        <dbReference type="ARBA" id="ARBA00023236"/>
    </source>
</evidence>
<name>A0A7Z8K3T7_9CELL</name>
<dbReference type="EMBL" id="SZYE01000001">
    <property type="protein sequence ID" value="TKR27454.1"/>
    <property type="molecule type" value="Genomic_DNA"/>
</dbReference>
<evidence type="ECO:0000259" key="15">
    <source>
        <dbReference type="Pfam" id="PF02463"/>
    </source>
</evidence>
<evidence type="ECO:0000256" key="9">
    <source>
        <dbReference type="ARBA" id="ARBA00023125"/>
    </source>
</evidence>
<evidence type="ECO:0000256" key="12">
    <source>
        <dbReference type="ARBA" id="ARBA00025401"/>
    </source>
</evidence>
<dbReference type="GO" id="GO:0009432">
    <property type="term" value="P:SOS response"/>
    <property type="evidence" value="ECO:0007669"/>
    <property type="project" value="UniProtKB-UniRule"/>
</dbReference>